<name>A0A0U5GEU7_ASPCI</name>
<dbReference type="Proteomes" id="UP000054771">
    <property type="component" value="Unassembled WGS sequence"/>
</dbReference>
<keyword evidence="5" id="KW-1185">Reference proteome</keyword>
<dbReference type="GO" id="GO:0016491">
    <property type="term" value="F:oxidoreductase activity"/>
    <property type="evidence" value="ECO:0007669"/>
    <property type="project" value="TreeGrafter"/>
</dbReference>
<dbReference type="InterPro" id="IPR051468">
    <property type="entry name" value="Fungal_SecMetab_SDRs"/>
</dbReference>
<reference evidence="5" key="1">
    <citation type="journal article" date="2016" name="Genome Announc.">
        <title>Draft genome sequences of fungus Aspergillus calidoustus.</title>
        <authorList>
            <person name="Horn F."/>
            <person name="Linde J."/>
            <person name="Mattern D.J."/>
            <person name="Walther G."/>
            <person name="Guthke R."/>
            <person name="Scherlach K."/>
            <person name="Martin K."/>
            <person name="Brakhage A.A."/>
            <person name="Petzke L."/>
            <person name="Valiante V."/>
        </authorList>
    </citation>
    <scope>NUCLEOTIDE SEQUENCE [LARGE SCALE GENOMIC DNA]</scope>
    <source>
        <strain evidence="5">SF006504</strain>
    </source>
</reference>
<dbReference type="PRINTS" id="PR00080">
    <property type="entry name" value="SDRFAMILY"/>
</dbReference>
<dbReference type="CDD" id="cd05325">
    <property type="entry name" value="carb_red_sniffer_like_SDR_c"/>
    <property type="match status" value="1"/>
</dbReference>
<dbReference type="InterPro" id="IPR036291">
    <property type="entry name" value="NAD(P)-bd_dom_sf"/>
</dbReference>
<dbReference type="OrthoDB" id="7289984at2759"/>
<accession>A0A0U5GEU7</accession>
<feature type="domain" description="Ketoreductase" evidence="3">
    <location>
        <begin position="2"/>
        <end position="143"/>
    </location>
</feature>
<evidence type="ECO:0000259" key="3">
    <source>
        <dbReference type="SMART" id="SM00822"/>
    </source>
</evidence>
<dbReference type="PANTHER" id="PTHR43544:SF36">
    <property type="entry name" value="CHAIN OXIDOREDUCTASE (CSGA), PUTATIVE (AFU_ORTHOLOGUE AFUA_4G00910)-RELATED"/>
    <property type="match status" value="1"/>
</dbReference>
<sequence length="250" mass="27515">MRSYLVTGCSRGIGLELTRQLVNSKDDTIIFATARSCNNPKFQELLGQHQERIVYVPLDVTDQVSIKNAVDIVTSKLDGRGLDVLINNAGVMSYGPIEEMDDLEDVFRTNVQGVHNLTRAVLPLMRKGTEKKKILNISTTLGSISKEAVNRHVATPSYKITKAALNMLTVIYANELEKEGFTVFCVSPGWLKTDLGSEEADLPVDVGVTSVLNILHGFGRDGNGLFLNIHVPGWENAPGMNQYDGKEVPW</sequence>
<dbReference type="OMA" id="FKHAGYG"/>
<dbReference type="Pfam" id="PF00106">
    <property type="entry name" value="adh_short"/>
    <property type="match status" value="1"/>
</dbReference>
<dbReference type="SMART" id="SM00822">
    <property type="entry name" value="PKS_KR"/>
    <property type="match status" value="1"/>
</dbReference>
<evidence type="ECO:0000256" key="1">
    <source>
        <dbReference type="ARBA" id="ARBA00006484"/>
    </source>
</evidence>
<dbReference type="EMBL" id="CDMC01000013">
    <property type="protein sequence ID" value="CEL09246.1"/>
    <property type="molecule type" value="Genomic_DNA"/>
</dbReference>
<evidence type="ECO:0000313" key="5">
    <source>
        <dbReference type="Proteomes" id="UP000054771"/>
    </source>
</evidence>
<dbReference type="PANTHER" id="PTHR43544">
    <property type="entry name" value="SHORT-CHAIN DEHYDROGENASE/REDUCTASE"/>
    <property type="match status" value="1"/>
</dbReference>
<dbReference type="SUPFAM" id="SSF51735">
    <property type="entry name" value="NAD(P)-binding Rossmann-fold domains"/>
    <property type="match status" value="1"/>
</dbReference>
<dbReference type="AlphaFoldDB" id="A0A0U5GEU7"/>
<dbReference type="InterPro" id="IPR002347">
    <property type="entry name" value="SDR_fam"/>
</dbReference>
<proteinExistence type="inferred from homology"/>
<dbReference type="InterPro" id="IPR057326">
    <property type="entry name" value="KR_dom"/>
</dbReference>
<comment type="similarity">
    <text evidence="1 2">Belongs to the short-chain dehydrogenases/reductases (SDR) family.</text>
</comment>
<protein>
    <recommendedName>
        <fullName evidence="3">Ketoreductase domain-containing protein</fullName>
    </recommendedName>
</protein>
<evidence type="ECO:0000256" key="2">
    <source>
        <dbReference type="RuleBase" id="RU000363"/>
    </source>
</evidence>
<gene>
    <name evidence="4" type="ORF">ASPCAL12385</name>
</gene>
<organism evidence="4 5">
    <name type="scientific">Aspergillus calidoustus</name>
    <dbReference type="NCBI Taxonomy" id="454130"/>
    <lineage>
        <taxon>Eukaryota</taxon>
        <taxon>Fungi</taxon>
        <taxon>Dikarya</taxon>
        <taxon>Ascomycota</taxon>
        <taxon>Pezizomycotina</taxon>
        <taxon>Eurotiomycetes</taxon>
        <taxon>Eurotiomycetidae</taxon>
        <taxon>Eurotiales</taxon>
        <taxon>Aspergillaceae</taxon>
        <taxon>Aspergillus</taxon>
        <taxon>Aspergillus subgen. Nidulantes</taxon>
    </lineage>
</organism>
<dbReference type="PRINTS" id="PR00081">
    <property type="entry name" value="GDHRDH"/>
</dbReference>
<dbReference type="GO" id="GO:0005737">
    <property type="term" value="C:cytoplasm"/>
    <property type="evidence" value="ECO:0007669"/>
    <property type="project" value="TreeGrafter"/>
</dbReference>
<evidence type="ECO:0000313" key="4">
    <source>
        <dbReference type="EMBL" id="CEL09246.1"/>
    </source>
</evidence>
<dbReference type="Gene3D" id="3.40.50.720">
    <property type="entry name" value="NAD(P)-binding Rossmann-like Domain"/>
    <property type="match status" value="1"/>
</dbReference>